<dbReference type="EMBL" id="DS989827">
    <property type="protein sequence ID" value="EFR03933.1"/>
    <property type="molecule type" value="Genomic_DNA"/>
</dbReference>
<feature type="region of interest" description="Disordered" evidence="1">
    <location>
        <begin position="1"/>
        <end position="56"/>
    </location>
</feature>
<dbReference type="AlphaFoldDB" id="E4V1L8"/>
<gene>
    <name evidence="2" type="ORF">MGYG_06932</name>
</gene>
<dbReference type="HOGENOM" id="CLU_2222613_0_0_1"/>
<organism evidence="3">
    <name type="scientific">Arthroderma gypseum (strain ATCC MYA-4604 / CBS 118893)</name>
    <name type="common">Microsporum gypseum</name>
    <dbReference type="NCBI Taxonomy" id="535722"/>
    <lineage>
        <taxon>Eukaryota</taxon>
        <taxon>Fungi</taxon>
        <taxon>Dikarya</taxon>
        <taxon>Ascomycota</taxon>
        <taxon>Pezizomycotina</taxon>
        <taxon>Eurotiomycetes</taxon>
        <taxon>Eurotiomycetidae</taxon>
        <taxon>Onygenales</taxon>
        <taxon>Arthrodermataceae</taxon>
        <taxon>Nannizzia</taxon>
    </lineage>
</organism>
<accession>E4V1L8</accession>
<proteinExistence type="predicted"/>
<protein>
    <submittedName>
        <fullName evidence="2">Uncharacterized protein</fullName>
    </submittedName>
</protein>
<evidence type="ECO:0000313" key="2">
    <source>
        <dbReference type="EMBL" id="EFR03933.1"/>
    </source>
</evidence>
<sequence length="106" mass="11861">MALKTSTADKLEDEEEEEKKRGSGRGGEDRQLRLQSLRVPTSAYSPRPTALPTPLDMKMAHLPSSVRLKLTLDAHWSGSAIWQDTEDSLNPPELLWKCINETSTTL</sequence>
<keyword evidence="3" id="KW-1185">Reference proteome</keyword>
<dbReference type="Proteomes" id="UP000002669">
    <property type="component" value="Unassembled WGS sequence"/>
</dbReference>
<evidence type="ECO:0000313" key="3">
    <source>
        <dbReference type="Proteomes" id="UP000002669"/>
    </source>
</evidence>
<dbReference type="RefSeq" id="XP_003170941.1">
    <property type="nucleotide sequence ID" value="XM_003170893.1"/>
</dbReference>
<feature type="compositionally biased region" description="Basic and acidic residues" evidence="1">
    <location>
        <begin position="18"/>
        <end position="32"/>
    </location>
</feature>
<dbReference type="InParanoid" id="E4V1L8"/>
<dbReference type="VEuPathDB" id="FungiDB:MGYG_06932"/>
<dbReference type="GeneID" id="10026184"/>
<evidence type="ECO:0000256" key="1">
    <source>
        <dbReference type="SAM" id="MobiDB-lite"/>
    </source>
</evidence>
<name>E4V1L8_ARTGP</name>
<reference evidence="3" key="1">
    <citation type="journal article" date="2012" name="MBio">
        <title>Comparative genome analysis of Trichophyton rubrum and related dermatophytes reveals candidate genes involved in infection.</title>
        <authorList>
            <person name="Martinez D.A."/>
            <person name="Oliver B.G."/>
            <person name="Graeser Y."/>
            <person name="Goldberg J.M."/>
            <person name="Li W."/>
            <person name="Martinez-Rossi N.M."/>
            <person name="Monod M."/>
            <person name="Shelest E."/>
            <person name="Barton R.C."/>
            <person name="Birch E."/>
            <person name="Brakhage A.A."/>
            <person name="Chen Z."/>
            <person name="Gurr S.J."/>
            <person name="Heiman D."/>
            <person name="Heitman J."/>
            <person name="Kosti I."/>
            <person name="Rossi A."/>
            <person name="Saif S."/>
            <person name="Samalova M."/>
            <person name="Saunders C.W."/>
            <person name="Shea T."/>
            <person name="Summerbell R.C."/>
            <person name="Xu J."/>
            <person name="Young S."/>
            <person name="Zeng Q."/>
            <person name="Birren B.W."/>
            <person name="Cuomo C.A."/>
            <person name="White T.C."/>
        </authorList>
    </citation>
    <scope>NUCLEOTIDE SEQUENCE [LARGE SCALE GENOMIC DNA]</scope>
    <source>
        <strain evidence="3">ATCC MYA-4604 / CBS 118893</strain>
    </source>
</reference>